<evidence type="ECO:0000313" key="3">
    <source>
        <dbReference type="Proteomes" id="UP001150925"/>
    </source>
</evidence>
<feature type="compositionally biased region" description="Low complexity" evidence="1">
    <location>
        <begin position="519"/>
        <end position="529"/>
    </location>
</feature>
<sequence>MTAPPPPPPSSQGMADEGPIPFFASNDGGNDWLNPNPPPSQQQQQQPPVAHSSAQKTPQANGYYTQSQVAPPPPENTAHTESQAYGTDATDYGQYDASYQQYYANQGYTAEQPGAEGQYSATADPNAFYATQDGQNYAGYYDQYGYYTEDGTYVPYDTYQGYDTGYNAEGGAVAPGGEYGVDQSKYPPPTAEQPGQAAQAGYLGDGYTEGYDSSQYPTEGYTDYGTSYAEGHGAYDYGNYQQYPSAEGAAQNQEVPELPSAATEIVQEKVQQPPLPEENVNSAAAFFDAFNPPPTEPTQQQPIPVSQATPLNTEPVVSDSAAMTPPPPVTQAPAQISTPGPAETGQSAFDFFENISSTAGTPVPSGGEKFGVEDQPPISVADVTVPSAAAPGPSQPVPSSSPAIIATTTAETPIMTTVSSADLNVISSAPVETLPAEQVSSQAVPSASPVKQTSTLESEAPVSEVAPVEEDAFSVIDHSATTGSAASTSTTLPGQANWQVSMGDLDDLVLGQPPRVDEPSTQSVPSTISPTPPSVLADSLPQEPVPSAERQDSSLVAEPTP</sequence>
<feature type="region of interest" description="Disordered" evidence="1">
    <location>
        <begin position="287"/>
        <end position="403"/>
    </location>
</feature>
<dbReference type="OrthoDB" id="10513484at2759"/>
<evidence type="ECO:0000256" key="1">
    <source>
        <dbReference type="SAM" id="MobiDB-lite"/>
    </source>
</evidence>
<feature type="compositionally biased region" description="Low complexity" evidence="1">
    <location>
        <begin position="385"/>
        <end position="403"/>
    </location>
</feature>
<feature type="compositionally biased region" description="Low complexity" evidence="1">
    <location>
        <begin position="479"/>
        <end position="491"/>
    </location>
</feature>
<feature type="region of interest" description="Disordered" evidence="1">
    <location>
        <begin position="173"/>
        <end position="219"/>
    </location>
</feature>
<feature type="compositionally biased region" description="Low complexity" evidence="1">
    <location>
        <begin position="438"/>
        <end position="450"/>
    </location>
</feature>
<feature type="region of interest" description="Disordered" evidence="1">
    <location>
        <begin position="434"/>
        <end position="561"/>
    </location>
</feature>
<dbReference type="Proteomes" id="UP001150925">
    <property type="component" value="Unassembled WGS sequence"/>
</dbReference>
<evidence type="ECO:0000313" key="2">
    <source>
        <dbReference type="EMBL" id="KAJ1953251.1"/>
    </source>
</evidence>
<comment type="caution">
    <text evidence="2">The sequence shown here is derived from an EMBL/GenBank/DDBJ whole genome shotgun (WGS) entry which is preliminary data.</text>
</comment>
<dbReference type="EMBL" id="JANBPY010002928">
    <property type="protein sequence ID" value="KAJ1953251.1"/>
    <property type="molecule type" value="Genomic_DNA"/>
</dbReference>
<reference evidence="2" key="1">
    <citation type="submission" date="2022-07" db="EMBL/GenBank/DDBJ databases">
        <title>Phylogenomic reconstructions and comparative analyses of Kickxellomycotina fungi.</title>
        <authorList>
            <person name="Reynolds N.K."/>
            <person name="Stajich J.E."/>
            <person name="Barry K."/>
            <person name="Grigoriev I.V."/>
            <person name="Crous P."/>
            <person name="Smith M.E."/>
        </authorList>
    </citation>
    <scope>NUCLEOTIDE SEQUENCE</scope>
    <source>
        <strain evidence="2">RSA 1196</strain>
    </source>
</reference>
<gene>
    <name evidence="2" type="ORF">IWQ62_006037</name>
</gene>
<feature type="non-terminal residue" evidence="2">
    <location>
        <position position="561"/>
    </location>
</feature>
<dbReference type="AlphaFoldDB" id="A0A9W8APB2"/>
<feature type="compositionally biased region" description="Pro residues" evidence="1">
    <location>
        <begin position="1"/>
        <end position="10"/>
    </location>
</feature>
<accession>A0A9W8APB2</accession>
<feature type="compositionally biased region" description="Polar residues" evidence="1">
    <location>
        <begin position="52"/>
        <end position="69"/>
    </location>
</feature>
<feature type="region of interest" description="Disordered" evidence="1">
    <location>
        <begin position="1"/>
        <end position="92"/>
    </location>
</feature>
<protein>
    <submittedName>
        <fullName evidence="2">Uncharacterized protein</fullName>
    </submittedName>
</protein>
<feature type="compositionally biased region" description="Low complexity" evidence="1">
    <location>
        <begin position="457"/>
        <end position="466"/>
    </location>
</feature>
<keyword evidence="3" id="KW-1185">Reference proteome</keyword>
<name>A0A9W8APB2_9FUNG</name>
<organism evidence="2 3">
    <name type="scientific">Dispira parvispora</name>
    <dbReference type="NCBI Taxonomy" id="1520584"/>
    <lineage>
        <taxon>Eukaryota</taxon>
        <taxon>Fungi</taxon>
        <taxon>Fungi incertae sedis</taxon>
        <taxon>Zoopagomycota</taxon>
        <taxon>Kickxellomycotina</taxon>
        <taxon>Dimargaritomycetes</taxon>
        <taxon>Dimargaritales</taxon>
        <taxon>Dimargaritaceae</taxon>
        <taxon>Dispira</taxon>
    </lineage>
</organism>
<proteinExistence type="predicted"/>